<dbReference type="InterPro" id="IPR023214">
    <property type="entry name" value="HAD_sf"/>
</dbReference>
<dbReference type="InterPro" id="IPR036412">
    <property type="entry name" value="HAD-like_sf"/>
</dbReference>
<dbReference type="SUPFAM" id="SSF56784">
    <property type="entry name" value="HAD-like"/>
    <property type="match status" value="1"/>
</dbReference>
<dbReference type="SFLD" id="SFLDG01129">
    <property type="entry name" value="C1.5:_HAD__Beta-PGM__Phosphata"/>
    <property type="match status" value="1"/>
</dbReference>
<accession>A0A3M8WFG5</accession>
<dbReference type="Pfam" id="PF00702">
    <property type="entry name" value="Hydrolase"/>
    <property type="match status" value="1"/>
</dbReference>
<dbReference type="RefSeq" id="WP_123100022.1">
    <property type="nucleotide sequence ID" value="NZ_RIBZ01000167.1"/>
</dbReference>
<dbReference type="PANTHER" id="PTHR43316">
    <property type="entry name" value="HYDROLASE, HALOACID DELAHOGENASE-RELATED"/>
    <property type="match status" value="1"/>
</dbReference>
<gene>
    <name evidence="2" type="ORF">EEJ42_12530</name>
</gene>
<proteinExistence type="predicted"/>
<dbReference type="InterPro" id="IPR051540">
    <property type="entry name" value="S-2-haloacid_dehalogenase"/>
</dbReference>
<dbReference type="InterPro" id="IPR006439">
    <property type="entry name" value="HAD-SF_hydro_IA"/>
</dbReference>
<dbReference type="NCBIfam" id="TIGR01549">
    <property type="entry name" value="HAD-SF-IA-v1"/>
    <property type="match status" value="1"/>
</dbReference>
<dbReference type="Gene3D" id="3.40.50.1000">
    <property type="entry name" value="HAD superfamily/HAD-like"/>
    <property type="match status" value="1"/>
</dbReference>
<dbReference type="AlphaFoldDB" id="A0A3M8WFG5"/>
<keyword evidence="3" id="KW-1185">Reference proteome</keyword>
<evidence type="ECO:0000313" key="3">
    <source>
        <dbReference type="Proteomes" id="UP000275401"/>
    </source>
</evidence>
<dbReference type="Proteomes" id="UP000275401">
    <property type="component" value="Unassembled WGS sequence"/>
</dbReference>
<dbReference type="SFLD" id="SFLDS00003">
    <property type="entry name" value="Haloacid_Dehalogenase"/>
    <property type="match status" value="1"/>
</dbReference>
<sequence length="213" mass="22798">MIDVVAFDVGSTLVREDRYWAAWADWLGVPAHTLSALVGAVVAQGRDDGEAIRLAKPGVDVAAERRAWDAAGRGEWLGERDLYPDARPALGELRALGVRIVVAGNQPVRTGELLRALELPVDAVATSEEWGVAKPDPGFFERVVALGGAAPHRTLYVGDHPAFDIRAARAAGLRAAHIRRGPWGHLWAAGDDVARADWRIAGLGELVELVRGG</sequence>
<dbReference type="PANTHER" id="PTHR43316:SF3">
    <property type="entry name" value="HALOACID DEHALOGENASE, TYPE II (AFU_ORTHOLOGUE AFUA_2G07750)-RELATED"/>
    <property type="match status" value="1"/>
</dbReference>
<keyword evidence="1 2" id="KW-0378">Hydrolase</keyword>
<evidence type="ECO:0000256" key="1">
    <source>
        <dbReference type="ARBA" id="ARBA00022801"/>
    </source>
</evidence>
<protein>
    <submittedName>
        <fullName evidence="2">HAD family hydrolase</fullName>
    </submittedName>
</protein>
<name>A0A3M8WFG5_9ACTN</name>
<organism evidence="2 3">
    <name type="scientific">Streptomyces botrytidirepellens</name>
    <dbReference type="NCBI Taxonomy" id="2486417"/>
    <lineage>
        <taxon>Bacteria</taxon>
        <taxon>Bacillati</taxon>
        <taxon>Actinomycetota</taxon>
        <taxon>Actinomycetes</taxon>
        <taxon>Kitasatosporales</taxon>
        <taxon>Streptomycetaceae</taxon>
        <taxon>Streptomyces</taxon>
    </lineage>
</organism>
<dbReference type="GO" id="GO:0016787">
    <property type="term" value="F:hydrolase activity"/>
    <property type="evidence" value="ECO:0007669"/>
    <property type="project" value="UniProtKB-KW"/>
</dbReference>
<reference evidence="2 3" key="1">
    <citation type="submission" date="2018-11" db="EMBL/GenBank/DDBJ databases">
        <title>The Potential of Streptomyces as Biocontrol Agents against the Tomato grey mould, Botrytis cinerea (Gray mold) Frontiers in Microbiology.</title>
        <authorList>
            <person name="Li D."/>
        </authorList>
    </citation>
    <scope>NUCLEOTIDE SEQUENCE [LARGE SCALE GENOMIC DNA]</scope>
    <source>
        <strain evidence="2 3">NEAU-LD23</strain>
    </source>
</reference>
<comment type="caution">
    <text evidence="2">The sequence shown here is derived from an EMBL/GenBank/DDBJ whole genome shotgun (WGS) entry which is preliminary data.</text>
</comment>
<dbReference type="EMBL" id="RIBZ01000167">
    <property type="protein sequence ID" value="RNG28200.1"/>
    <property type="molecule type" value="Genomic_DNA"/>
</dbReference>
<evidence type="ECO:0000313" key="2">
    <source>
        <dbReference type="EMBL" id="RNG28200.1"/>
    </source>
</evidence>